<comment type="caution">
    <text evidence="2">The sequence shown here is derived from an EMBL/GenBank/DDBJ whole genome shotgun (WGS) entry which is preliminary data.</text>
</comment>
<dbReference type="Proteomes" id="UP001142317">
    <property type="component" value="Unassembled WGS sequence"/>
</dbReference>
<keyword evidence="3" id="KW-1185">Reference proteome</keyword>
<evidence type="ECO:0000313" key="3">
    <source>
        <dbReference type="Proteomes" id="UP001142317"/>
    </source>
</evidence>
<dbReference type="AlphaFoldDB" id="A0A9W6HHD8"/>
<gene>
    <name evidence="2" type="ORF">GCM10017586_23270</name>
</gene>
<feature type="region of interest" description="Disordered" evidence="1">
    <location>
        <begin position="1"/>
        <end position="73"/>
    </location>
</feature>
<proteinExistence type="predicted"/>
<evidence type="ECO:0000313" key="2">
    <source>
        <dbReference type="EMBL" id="GLJ80644.1"/>
    </source>
</evidence>
<name>A0A9W6HHD8_9MICO</name>
<sequence length="73" mass="8045">MNNGIGMRISPRSATQKAAQAVGFERRSTYEDMQPSSRVGPCQRTPRMSRSTGFAENARLTPTAIAMMPRTVK</sequence>
<reference evidence="2" key="2">
    <citation type="submission" date="2023-01" db="EMBL/GenBank/DDBJ databases">
        <authorList>
            <person name="Sun Q."/>
            <person name="Evtushenko L."/>
        </authorList>
    </citation>
    <scope>NUCLEOTIDE SEQUENCE</scope>
    <source>
        <strain evidence="2">VKM Ac-1447</strain>
    </source>
</reference>
<protein>
    <submittedName>
        <fullName evidence="2">Uncharacterized protein</fullName>
    </submittedName>
</protein>
<accession>A0A9W6HHD8</accession>
<reference evidence="2" key="1">
    <citation type="journal article" date="2014" name="Int. J. Syst. Evol. Microbiol.">
        <title>Complete genome sequence of Corynebacterium casei LMG S-19264T (=DSM 44701T), isolated from a smear-ripened cheese.</title>
        <authorList>
            <consortium name="US DOE Joint Genome Institute (JGI-PGF)"/>
            <person name="Walter F."/>
            <person name="Albersmeier A."/>
            <person name="Kalinowski J."/>
            <person name="Ruckert C."/>
        </authorList>
    </citation>
    <scope>NUCLEOTIDE SEQUENCE</scope>
    <source>
        <strain evidence="2">VKM Ac-1447</strain>
    </source>
</reference>
<organism evidence="2 3">
    <name type="scientific">Microbacterium imperiale</name>
    <dbReference type="NCBI Taxonomy" id="33884"/>
    <lineage>
        <taxon>Bacteria</taxon>
        <taxon>Bacillati</taxon>
        <taxon>Actinomycetota</taxon>
        <taxon>Actinomycetes</taxon>
        <taxon>Micrococcales</taxon>
        <taxon>Microbacteriaceae</taxon>
        <taxon>Microbacterium</taxon>
    </lineage>
</organism>
<dbReference type="EMBL" id="BSEO01000014">
    <property type="protein sequence ID" value="GLJ80644.1"/>
    <property type="molecule type" value="Genomic_DNA"/>
</dbReference>
<evidence type="ECO:0000256" key="1">
    <source>
        <dbReference type="SAM" id="MobiDB-lite"/>
    </source>
</evidence>